<feature type="region of interest" description="Disordered" evidence="1">
    <location>
        <begin position="244"/>
        <end position="264"/>
    </location>
</feature>
<reference evidence="2 3" key="1">
    <citation type="submission" date="2021-06" db="EMBL/GenBank/DDBJ databases">
        <title>Genome sequence of Babesia caballi.</title>
        <authorList>
            <person name="Yamagishi J."/>
            <person name="Kidaka T."/>
            <person name="Ochi A."/>
        </authorList>
    </citation>
    <scope>NUCLEOTIDE SEQUENCE [LARGE SCALE GENOMIC DNA]</scope>
    <source>
        <strain evidence="2">USDA-D6B2</strain>
    </source>
</reference>
<comment type="caution">
    <text evidence="2">The sequence shown here is derived from an EMBL/GenBank/DDBJ whole genome shotgun (WGS) entry which is preliminary data.</text>
</comment>
<keyword evidence="3" id="KW-1185">Reference proteome</keyword>
<sequence length="411" mass="43788">MLARSVGDAGAAGSGGVAQHLAEHAHLRNVLIRVRVVALFQRIVVAYGGVEATDLGCDVAGVELAAEVVEGGFQDAEGKLLAQFAQNVPEHNLDVGGPLGDVNDGVVQLHESGVLDEQPRHAVHQLDVDLAAGQVGVGAAAGSLLLQLQHVGESRVEVRPQRGVEPLHALAKHAEKLAPERQNAVHGAAGEGAVLGHLGQEPGGGGEHQVGKRLLHGGDLPARDESVLQHSQNWQHHVLLPADAEQEERGEPLQEPEGEGRQRHLQGVVGQGHVRQGGAVDFDEGAFEAGALAHLAEVALDEDEDAPQERVDLEQAQRAGGARLQQLHRLHEVAVQDCSHFVDAGDVDVRQVEVAVELCRPMDLGAVGERRLAAAQLRAAHDRAKARPERVEQLRSQHRAHCCVTRLHTRH</sequence>
<proteinExistence type="predicted"/>
<feature type="compositionally biased region" description="Basic and acidic residues" evidence="1">
    <location>
        <begin position="247"/>
        <end position="262"/>
    </location>
</feature>
<dbReference type="RefSeq" id="XP_067713820.1">
    <property type="nucleotide sequence ID" value="XM_067857719.1"/>
</dbReference>
<evidence type="ECO:0000313" key="3">
    <source>
        <dbReference type="Proteomes" id="UP001497744"/>
    </source>
</evidence>
<evidence type="ECO:0000256" key="1">
    <source>
        <dbReference type="SAM" id="MobiDB-lite"/>
    </source>
</evidence>
<feature type="region of interest" description="Disordered" evidence="1">
    <location>
        <begin position="199"/>
        <end position="219"/>
    </location>
</feature>
<gene>
    <name evidence="2" type="ORF">BcabD6B2_11840</name>
</gene>
<name>A0AAV4LPA8_BABCB</name>
<dbReference type="GeneID" id="94193232"/>
<organism evidence="2 3">
    <name type="scientific">Babesia caballi</name>
    <dbReference type="NCBI Taxonomy" id="5871"/>
    <lineage>
        <taxon>Eukaryota</taxon>
        <taxon>Sar</taxon>
        <taxon>Alveolata</taxon>
        <taxon>Apicomplexa</taxon>
        <taxon>Aconoidasida</taxon>
        <taxon>Piroplasmida</taxon>
        <taxon>Babesiidae</taxon>
        <taxon>Babesia</taxon>
    </lineage>
</organism>
<dbReference type="EMBL" id="BPLF01000001">
    <property type="protein sequence ID" value="GIX61749.1"/>
    <property type="molecule type" value="Genomic_DNA"/>
</dbReference>
<evidence type="ECO:0000313" key="2">
    <source>
        <dbReference type="EMBL" id="GIX61749.1"/>
    </source>
</evidence>
<dbReference type="Proteomes" id="UP001497744">
    <property type="component" value="Unassembled WGS sequence"/>
</dbReference>
<accession>A0AAV4LPA8</accession>
<protein>
    <submittedName>
        <fullName evidence="2">FAD-binding protein</fullName>
    </submittedName>
</protein>
<dbReference type="AlphaFoldDB" id="A0AAV4LPA8"/>